<dbReference type="AlphaFoldDB" id="A0A9N9RI14"/>
<dbReference type="SMART" id="SM00952">
    <property type="entry name" value="RAP"/>
    <property type="match status" value="1"/>
</dbReference>
<dbReference type="Pfam" id="PF08373">
    <property type="entry name" value="RAP"/>
    <property type="match status" value="1"/>
</dbReference>
<gene>
    <name evidence="2" type="ORF">CHIRRI_LOCUS446</name>
</gene>
<accession>A0A9N9RI14</accession>
<evidence type="ECO:0000313" key="3">
    <source>
        <dbReference type="Proteomes" id="UP001153620"/>
    </source>
</evidence>
<organism evidence="2 3">
    <name type="scientific">Chironomus riparius</name>
    <dbReference type="NCBI Taxonomy" id="315576"/>
    <lineage>
        <taxon>Eukaryota</taxon>
        <taxon>Metazoa</taxon>
        <taxon>Ecdysozoa</taxon>
        <taxon>Arthropoda</taxon>
        <taxon>Hexapoda</taxon>
        <taxon>Insecta</taxon>
        <taxon>Pterygota</taxon>
        <taxon>Neoptera</taxon>
        <taxon>Endopterygota</taxon>
        <taxon>Diptera</taxon>
        <taxon>Nematocera</taxon>
        <taxon>Chironomoidea</taxon>
        <taxon>Chironomidae</taxon>
        <taxon>Chironominae</taxon>
        <taxon>Chironomus</taxon>
    </lineage>
</organism>
<keyword evidence="3" id="KW-1185">Reference proteome</keyword>
<reference evidence="2" key="2">
    <citation type="submission" date="2022-10" db="EMBL/GenBank/DDBJ databases">
        <authorList>
            <consortium name="ENA_rothamsted_submissions"/>
            <consortium name="culmorum"/>
            <person name="King R."/>
        </authorList>
    </citation>
    <scope>NUCLEOTIDE SEQUENCE</scope>
</reference>
<dbReference type="InterPro" id="IPR010622">
    <property type="entry name" value="FAST_Leu-rich"/>
</dbReference>
<dbReference type="InterPro" id="IPR013579">
    <property type="entry name" value="FAST_2"/>
</dbReference>
<name>A0A9N9RI14_9DIPT</name>
<proteinExistence type="predicted"/>
<dbReference type="Pfam" id="PF06743">
    <property type="entry name" value="FAST_1"/>
    <property type="match status" value="1"/>
</dbReference>
<dbReference type="PROSITE" id="PS51286">
    <property type="entry name" value="RAP"/>
    <property type="match status" value="1"/>
</dbReference>
<evidence type="ECO:0000259" key="1">
    <source>
        <dbReference type="PROSITE" id="PS51286"/>
    </source>
</evidence>
<sequence>MMLRIVSKSLLLHRACSLISHKVRHNHLSRISSVLGKMSHFPSDLRSISNINEDEDIDQENFYHMYQLANKYLSHDISSKDRLMKKIDNFNEIQQVVKCIENKLEQFNKDHIIQLLLLTGKLRDKQELTIIKNLDKFVEKIGTKINEMNDIELGITLLHLRLLGFNSRHPVMQKVINSLMDSMSQKKNEFDSLAMSLFTEAMCLERDLYSKLIMVETLPVINSKLNYCNDALEFYHLISCLNNVHPVLSSDSLNNYKDKIEEFLDKNLITNDHVRIIFKTINFLNFPHWSTANAKLIQKFLILLEKSVPNMQPKDLFQTNRALFVQYEPSMLIPLLRDRAKKLLEETQDVELLQIACLYCTPQERIKFVEMLRDKVLKYQTTLGPGSDSLASFFKILRLLKISDTELCDCFWTKIVNKIFSLPEPELRHRLPKYFHRYMNFNNNLGGTYRHIEFEKIVYEYCVEEMKTGSTYIPKEFSKFASFVIAYSDRYECIPPFVIEKLIMMQEQLNIIDCKLVSRGLEILHGFRPRRRLNRDLLDNQMEILQYVLDSCAQRHLETGNLSIKDINVILSSYVRRRAPRDSSLFFEIMGWYDNKKLELNSRTIREICHSLQVAKFCNDSVCDQFFNYVVDNKDIVTGETVEKILTTCYNLSYFPENPEALDTCSDIIHRDFNVMSGLSVVQALLALTFYKSARAELISLVFNGDFIKRLEQEVQMAYSRDTYPQKVMSLVMQLNRAVCLDHPEYNIRWFQQSFIEAQMSKKPVIKNKFHEEVHRLLLHIVPSRDYLAVNQITPYGYRIDFEIHIDKNYNKFLKPNPDDYIGINYKPKVHKVAILLLSFDTFCINDINRLRGTELLRMRHLEMMNYKVIHVKKSDLKMLYENVTAKIKHLKKLLQIG</sequence>
<feature type="domain" description="RAP" evidence="1">
    <location>
        <begin position="833"/>
        <end position="893"/>
    </location>
</feature>
<dbReference type="OrthoDB" id="385235at2759"/>
<dbReference type="Proteomes" id="UP001153620">
    <property type="component" value="Chromosome 1"/>
</dbReference>
<dbReference type="Pfam" id="PF08368">
    <property type="entry name" value="FAST_2"/>
    <property type="match status" value="1"/>
</dbReference>
<dbReference type="EMBL" id="OU895877">
    <property type="protein sequence ID" value="CAG9797447.1"/>
    <property type="molecule type" value="Genomic_DNA"/>
</dbReference>
<protein>
    <recommendedName>
        <fullName evidence="1">RAP domain-containing protein</fullName>
    </recommendedName>
</protein>
<dbReference type="InterPro" id="IPR013584">
    <property type="entry name" value="RAP"/>
</dbReference>
<dbReference type="GO" id="GO:0044528">
    <property type="term" value="P:regulation of mitochondrial mRNA stability"/>
    <property type="evidence" value="ECO:0007669"/>
    <property type="project" value="InterPro"/>
</dbReference>
<reference evidence="2" key="1">
    <citation type="submission" date="2022-01" db="EMBL/GenBank/DDBJ databases">
        <authorList>
            <person name="King R."/>
        </authorList>
    </citation>
    <scope>NUCLEOTIDE SEQUENCE</scope>
</reference>
<evidence type="ECO:0000313" key="2">
    <source>
        <dbReference type="EMBL" id="CAG9797447.1"/>
    </source>
</evidence>